<sequence>MAYKPQLRQDAPPFPPGRVEHNPAPTFPGAPTEQIPRVGGTPPGSAVTWPAQPTAEGTTVRRTIAAVAPRGPDLSARPVEYPIDSDG</sequence>
<reference evidence="2" key="1">
    <citation type="submission" date="2022-05" db="EMBL/GenBank/DDBJ databases">
        <title>A methanotrophic Mycobacterium dominates a cave microbial ecosystem.</title>
        <authorList>
            <person name="Van Spanning R.J.M."/>
            <person name="Guan Q."/>
            <person name="Melkonian C."/>
            <person name="Gallant J."/>
            <person name="Polerecky L."/>
            <person name="Flot J.-F."/>
            <person name="Brandt B.W."/>
            <person name="Braster M."/>
            <person name="Iturbe Espinoza P."/>
            <person name="Aerts J."/>
            <person name="Meima-Franke M."/>
            <person name="Piersma S.R."/>
            <person name="Bunduc C."/>
            <person name="Ummels R."/>
            <person name="Pain A."/>
            <person name="Fleming E.J."/>
            <person name="van der Wel N."/>
            <person name="Gherman V.D."/>
            <person name="Sarbu S.M."/>
            <person name="Bodelier P.L.E."/>
            <person name="Bitter W."/>
        </authorList>
    </citation>
    <scope>NUCLEOTIDE SEQUENCE</scope>
    <source>
        <strain evidence="2">Sulfur Cave</strain>
    </source>
</reference>
<protein>
    <submittedName>
        <fullName evidence="2">Uncharacterized protein</fullName>
    </submittedName>
</protein>
<evidence type="ECO:0000313" key="2">
    <source>
        <dbReference type="EMBL" id="UQX11322.1"/>
    </source>
</evidence>
<accession>A0ABY4QJY2</accession>
<evidence type="ECO:0000313" key="3">
    <source>
        <dbReference type="Proteomes" id="UP001056610"/>
    </source>
</evidence>
<dbReference type="EMBL" id="CP097320">
    <property type="protein sequence ID" value="UQX11322.1"/>
    <property type="molecule type" value="Genomic_DNA"/>
</dbReference>
<organism evidence="2 3">
    <name type="scientific">Candidatus Mycobacterium methanotrophicum</name>
    <dbReference type="NCBI Taxonomy" id="2943498"/>
    <lineage>
        <taxon>Bacteria</taxon>
        <taxon>Bacillati</taxon>
        <taxon>Actinomycetota</taxon>
        <taxon>Actinomycetes</taxon>
        <taxon>Mycobacteriales</taxon>
        <taxon>Mycobacteriaceae</taxon>
        <taxon>Mycobacterium</taxon>
    </lineage>
</organism>
<evidence type="ECO:0000256" key="1">
    <source>
        <dbReference type="SAM" id="MobiDB-lite"/>
    </source>
</evidence>
<proteinExistence type="predicted"/>
<feature type="region of interest" description="Disordered" evidence="1">
    <location>
        <begin position="1"/>
        <end position="59"/>
    </location>
</feature>
<dbReference type="RefSeq" id="WP_219070790.1">
    <property type="nucleotide sequence ID" value="NZ_CAJUXY010000111.1"/>
</dbReference>
<name>A0ABY4QJY2_9MYCO</name>
<keyword evidence="3" id="KW-1185">Reference proteome</keyword>
<gene>
    <name evidence="2" type="ORF">M5I08_01925</name>
</gene>
<dbReference type="Proteomes" id="UP001056610">
    <property type="component" value="Chromosome"/>
</dbReference>